<evidence type="ECO:0000313" key="2">
    <source>
        <dbReference type="Proteomes" id="UP000887565"/>
    </source>
</evidence>
<name>A0A915KA41_ROMCU</name>
<evidence type="ECO:0000313" key="3">
    <source>
        <dbReference type="WBParaSite" id="nRc.2.0.1.t35235-RA"/>
    </source>
</evidence>
<dbReference type="InterPro" id="IPR001375">
    <property type="entry name" value="Peptidase_S9_cat"/>
</dbReference>
<keyword evidence="2" id="KW-1185">Reference proteome</keyword>
<proteinExistence type="predicted"/>
<evidence type="ECO:0000259" key="1">
    <source>
        <dbReference type="Pfam" id="PF00326"/>
    </source>
</evidence>
<dbReference type="WBParaSite" id="nRc.2.0.1.t35235-RA">
    <property type="protein sequence ID" value="nRc.2.0.1.t35235-RA"/>
    <property type="gene ID" value="nRc.2.0.1.g35235"/>
</dbReference>
<accession>A0A915KA41</accession>
<dbReference type="InterPro" id="IPR029058">
    <property type="entry name" value="AB_hydrolase_fold"/>
</dbReference>
<dbReference type="GO" id="GO:0006508">
    <property type="term" value="P:proteolysis"/>
    <property type="evidence" value="ECO:0007669"/>
    <property type="project" value="InterPro"/>
</dbReference>
<feature type="domain" description="Peptidase S9 prolyl oligopeptidase catalytic" evidence="1">
    <location>
        <begin position="18"/>
        <end position="53"/>
    </location>
</feature>
<dbReference type="AlphaFoldDB" id="A0A915KA41"/>
<dbReference type="Proteomes" id="UP000887565">
    <property type="component" value="Unplaced"/>
</dbReference>
<dbReference type="SUPFAM" id="SSF53474">
    <property type="entry name" value="alpha/beta-Hydrolases"/>
    <property type="match status" value="1"/>
</dbReference>
<reference evidence="3" key="1">
    <citation type="submission" date="2022-11" db="UniProtKB">
        <authorList>
            <consortium name="WormBaseParasite"/>
        </authorList>
    </citation>
    <scope>IDENTIFICATION</scope>
</reference>
<dbReference type="GO" id="GO:0008236">
    <property type="term" value="F:serine-type peptidase activity"/>
    <property type="evidence" value="ECO:0007669"/>
    <property type="project" value="InterPro"/>
</dbReference>
<organism evidence="2 3">
    <name type="scientific">Romanomermis culicivorax</name>
    <name type="common">Nematode worm</name>
    <dbReference type="NCBI Taxonomy" id="13658"/>
    <lineage>
        <taxon>Eukaryota</taxon>
        <taxon>Metazoa</taxon>
        <taxon>Ecdysozoa</taxon>
        <taxon>Nematoda</taxon>
        <taxon>Enoplea</taxon>
        <taxon>Dorylaimia</taxon>
        <taxon>Mermithida</taxon>
        <taxon>Mermithoidea</taxon>
        <taxon>Mermithidae</taxon>
        <taxon>Romanomermis</taxon>
    </lineage>
</organism>
<sequence>MLKKISEMIALDEFFKHPNVQYYANRGYAVLQCNFRGSSGFGKKFLNAGNGQW</sequence>
<dbReference type="Gene3D" id="3.40.50.1820">
    <property type="entry name" value="alpha/beta hydrolase"/>
    <property type="match status" value="1"/>
</dbReference>
<protein>
    <submittedName>
        <fullName evidence="3">Peptidase S9 prolyl oligopeptidase catalytic domain-containing protein</fullName>
    </submittedName>
</protein>
<dbReference type="Pfam" id="PF00326">
    <property type="entry name" value="Peptidase_S9"/>
    <property type="match status" value="1"/>
</dbReference>